<dbReference type="EMBL" id="JBHSXX010000001">
    <property type="protein sequence ID" value="MFC6870917.1"/>
    <property type="molecule type" value="Genomic_DNA"/>
</dbReference>
<sequence length="76" mass="8241">MNSRDCYVLTALRKVNGDMGTIVLRLMRDMPNGALPADKLRELAAIFDDLARLLANRASEVDPADGQPLVVEGGTE</sequence>
<proteinExistence type="predicted"/>
<comment type="caution">
    <text evidence="1">The sequence shown here is derived from an EMBL/GenBank/DDBJ whole genome shotgun (WGS) entry which is preliminary data.</text>
</comment>
<dbReference type="Proteomes" id="UP001596337">
    <property type="component" value="Unassembled WGS sequence"/>
</dbReference>
<name>A0ABW2C8R8_9PSEU</name>
<evidence type="ECO:0000313" key="1">
    <source>
        <dbReference type="EMBL" id="MFC6870917.1"/>
    </source>
</evidence>
<keyword evidence="2" id="KW-1185">Reference proteome</keyword>
<dbReference type="RefSeq" id="WP_390183682.1">
    <property type="nucleotide sequence ID" value="NZ_JBHMBO010000048.1"/>
</dbReference>
<gene>
    <name evidence="1" type="ORF">ACFQGD_27705</name>
</gene>
<protein>
    <submittedName>
        <fullName evidence="1">Uncharacterized protein</fullName>
    </submittedName>
</protein>
<evidence type="ECO:0000313" key="2">
    <source>
        <dbReference type="Proteomes" id="UP001596337"/>
    </source>
</evidence>
<organism evidence="1 2">
    <name type="scientific">Haloechinothrix salitolerans</name>
    <dbReference type="NCBI Taxonomy" id="926830"/>
    <lineage>
        <taxon>Bacteria</taxon>
        <taxon>Bacillati</taxon>
        <taxon>Actinomycetota</taxon>
        <taxon>Actinomycetes</taxon>
        <taxon>Pseudonocardiales</taxon>
        <taxon>Pseudonocardiaceae</taxon>
        <taxon>Haloechinothrix</taxon>
    </lineage>
</organism>
<reference evidence="2" key="1">
    <citation type="journal article" date="2019" name="Int. J. Syst. Evol. Microbiol.">
        <title>The Global Catalogue of Microorganisms (GCM) 10K type strain sequencing project: providing services to taxonomists for standard genome sequencing and annotation.</title>
        <authorList>
            <consortium name="The Broad Institute Genomics Platform"/>
            <consortium name="The Broad Institute Genome Sequencing Center for Infectious Disease"/>
            <person name="Wu L."/>
            <person name="Ma J."/>
        </authorList>
    </citation>
    <scope>NUCLEOTIDE SEQUENCE [LARGE SCALE GENOMIC DNA]</scope>
    <source>
        <strain evidence="2">KCTC 32255</strain>
    </source>
</reference>
<accession>A0ABW2C8R8</accession>